<dbReference type="SUPFAM" id="SSF109604">
    <property type="entry name" value="HD-domain/PDEase-like"/>
    <property type="match status" value="1"/>
</dbReference>
<comment type="caution">
    <text evidence="1">The sequence shown here is derived from an EMBL/GenBank/DDBJ whole genome shotgun (WGS) entry which is preliminary data.</text>
</comment>
<reference evidence="1" key="2">
    <citation type="submission" date="2021-01" db="EMBL/GenBank/DDBJ databases">
        <authorList>
            <person name="Hahn C.R."/>
            <person name="Youssef N.H."/>
            <person name="Elshahed M."/>
        </authorList>
    </citation>
    <scope>NUCLEOTIDE SEQUENCE</scope>
    <source>
        <strain evidence="1">Zod_Metabat.24</strain>
    </source>
</reference>
<protein>
    <submittedName>
        <fullName evidence="1">HD domain-containing protein</fullName>
    </submittedName>
</protein>
<organism evidence="1 2">
    <name type="scientific">Candidatus Zymogenus saltonus</name>
    <dbReference type="NCBI Taxonomy" id="2844893"/>
    <lineage>
        <taxon>Bacteria</taxon>
        <taxon>Deltaproteobacteria</taxon>
        <taxon>Candidatus Zymogenia</taxon>
        <taxon>Candidatus Zymogeniales</taxon>
        <taxon>Candidatus Zymogenaceae</taxon>
        <taxon>Candidatus Zymogenus</taxon>
    </lineage>
</organism>
<accession>A0A9D8PPM0</accession>
<evidence type="ECO:0000313" key="1">
    <source>
        <dbReference type="EMBL" id="MBN1574414.1"/>
    </source>
</evidence>
<proteinExistence type="predicted"/>
<dbReference type="InterPro" id="IPR003607">
    <property type="entry name" value="HD/PDEase_dom"/>
</dbReference>
<dbReference type="AlphaFoldDB" id="A0A9D8PPM0"/>
<evidence type="ECO:0000313" key="2">
    <source>
        <dbReference type="Proteomes" id="UP000809273"/>
    </source>
</evidence>
<sequence>MKKISIADARSIAREVASRHPEPRFYRECGEGMEISKNIYDSDPLVLRFREYLEGMGDDFGHGLLHSGLVAVDAGAIVATELGGAEEIVKRDVVLVQVAGLLHDIKRKDKDHAAKGAEEAARLLKDVGLADEEVGIIVFAIANHEAFKETGETADEDGRLISDALYDADKFRWGPDNFTTTLWEMLSFADIDIGLMLEGYSSGMAGVERIKDTFRTNTGKKYGPEFIEIGLRIGREIYDRLVEMRGE</sequence>
<dbReference type="CDD" id="cd00077">
    <property type="entry name" value="HDc"/>
    <property type="match status" value="1"/>
</dbReference>
<gene>
    <name evidence="1" type="ORF">JW984_14545</name>
</gene>
<dbReference type="Proteomes" id="UP000809273">
    <property type="component" value="Unassembled WGS sequence"/>
</dbReference>
<dbReference type="EMBL" id="JAFGIX010000078">
    <property type="protein sequence ID" value="MBN1574414.1"/>
    <property type="molecule type" value="Genomic_DNA"/>
</dbReference>
<name>A0A9D8PPM0_9DELT</name>
<dbReference type="Gene3D" id="1.10.3210.10">
    <property type="entry name" value="Hypothetical protein af1432"/>
    <property type="match status" value="1"/>
</dbReference>
<reference evidence="1" key="1">
    <citation type="journal article" date="2021" name="Environ. Microbiol.">
        <title>Genomic characterization of three novel Desulfobacterota classes expand the metabolic and phylogenetic diversity of the phylum.</title>
        <authorList>
            <person name="Murphy C.L."/>
            <person name="Biggerstaff J."/>
            <person name="Eichhorn A."/>
            <person name="Ewing E."/>
            <person name="Shahan R."/>
            <person name="Soriano D."/>
            <person name="Stewart S."/>
            <person name="VanMol K."/>
            <person name="Walker R."/>
            <person name="Walters P."/>
            <person name="Elshahed M.S."/>
            <person name="Youssef N.H."/>
        </authorList>
    </citation>
    <scope>NUCLEOTIDE SEQUENCE</scope>
    <source>
        <strain evidence="1">Zod_Metabat.24</strain>
    </source>
</reference>